<dbReference type="InterPro" id="IPR051052">
    <property type="entry name" value="Diverse_substrate_MTase"/>
</dbReference>
<proteinExistence type="inferred from homology"/>
<feature type="domain" description="Methyltransferase type 11" evidence="4">
    <location>
        <begin position="52"/>
        <end position="142"/>
    </location>
</feature>
<keyword evidence="6" id="KW-1185">Reference proteome</keyword>
<comment type="similarity">
    <text evidence="1">Belongs to the methyltransferase superfamily.</text>
</comment>
<protein>
    <submittedName>
        <fullName evidence="5">Methyltransferase domain-containing protein</fullName>
    </submittedName>
</protein>
<dbReference type="OrthoDB" id="10027013at2759"/>
<gene>
    <name evidence="5" type="ORF">K444DRAFT_656955</name>
</gene>
<keyword evidence="3 5" id="KW-0808">Transferase</keyword>
<evidence type="ECO:0000313" key="6">
    <source>
        <dbReference type="Proteomes" id="UP000235371"/>
    </source>
</evidence>
<dbReference type="PANTHER" id="PTHR44942">
    <property type="entry name" value="METHYLTRANSF_11 DOMAIN-CONTAINING PROTEIN"/>
    <property type="match status" value="1"/>
</dbReference>
<dbReference type="GO" id="GO:0008757">
    <property type="term" value="F:S-adenosylmethionine-dependent methyltransferase activity"/>
    <property type="evidence" value="ECO:0007669"/>
    <property type="project" value="InterPro"/>
</dbReference>
<dbReference type="GO" id="GO:0032259">
    <property type="term" value="P:methylation"/>
    <property type="evidence" value="ECO:0007669"/>
    <property type="project" value="UniProtKB-KW"/>
</dbReference>
<dbReference type="SUPFAM" id="SSF53335">
    <property type="entry name" value="S-adenosyl-L-methionine-dependent methyltransferases"/>
    <property type="match status" value="1"/>
</dbReference>
<evidence type="ECO:0000313" key="5">
    <source>
        <dbReference type="EMBL" id="PMD51872.1"/>
    </source>
</evidence>
<evidence type="ECO:0000259" key="4">
    <source>
        <dbReference type="Pfam" id="PF08241"/>
    </source>
</evidence>
<dbReference type="RefSeq" id="XP_024728776.1">
    <property type="nucleotide sequence ID" value="XM_024886119.1"/>
</dbReference>
<sequence>MATTFALNPRAARGFQDASNYDAHRPSFPAEAVDKLLTHLGVAGLKNASVIDLACGTGKFTESLVNREEEFDVVGIEPHAGMREELVKKNLRSVKVLEGDAAHMPIENGWGDALIAAQAFHWFATEESLREIHRVLKPGAAFGVIWNIEDYNAPIEYLSTTKWEQKMKDIIASLDDGHPRFRHMTWKQVFEKQQDTTPLQTLKDTFSGHMPMFSLPLGEEELKWTVWLTDEAVWSRYATLSMIANVDEDRKAEIRKEVFNALKEDGVERNARGEVAVHGMTYLAWTSRD</sequence>
<dbReference type="Pfam" id="PF08241">
    <property type="entry name" value="Methyltransf_11"/>
    <property type="match status" value="1"/>
</dbReference>
<dbReference type="GeneID" id="36594196"/>
<evidence type="ECO:0000256" key="2">
    <source>
        <dbReference type="ARBA" id="ARBA00022603"/>
    </source>
</evidence>
<dbReference type="EMBL" id="KZ613912">
    <property type="protein sequence ID" value="PMD51872.1"/>
    <property type="molecule type" value="Genomic_DNA"/>
</dbReference>
<dbReference type="InParanoid" id="A0A2J6SM75"/>
<organism evidence="5 6">
    <name type="scientific">Hyaloscypha bicolor E</name>
    <dbReference type="NCBI Taxonomy" id="1095630"/>
    <lineage>
        <taxon>Eukaryota</taxon>
        <taxon>Fungi</taxon>
        <taxon>Dikarya</taxon>
        <taxon>Ascomycota</taxon>
        <taxon>Pezizomycotina</taxon>
        <taxon>Leotiomycetes</taxon>
        <taxon>Helotiales</taxon>
        <taxon>Hyaloscyphaceae</taxon>
        <taxon>Hyaloscypha</taxon>
        <taxon>Hyaloscypha bicolor</taxon>
    </lineage>
</organism>
<evidence type="ECO:0000256" key="1">
    <source>
        <dbReference type="ARBA" id="ARBA00008361"/>
    </source>
</evidence>
<reference evidence="5 6" key="1">
    <citation type="submission" date="2016-04" db="EMBL/GenBank/DDBJ databases">
        <title>A degradative enzymes factory behind the ericoid mycorrhizal symbiosis.</title>
        <authorList>
            <consortium name="DOE Joint Genome Institute"/>
            <person name="Martino E."/>
            <person name="Morin E."/>
            <person name="Grelet G."/>
            <person name="Kuo A."/>
            <person name="Kohler A."/>
            <person name="Daghino S."/>
            <person name="Barry K."/>
            <person name="Choi C."/>
            <person name="Cichocki N."/>
            <person name="Clum A."/>
            <person name="Copeland A."/>
            <person name="Hainaut M."/>
            <person name="Haridas S."/>
            <person name="Labutti K."/>
            <person name="Lindquist E."/>
            <person name="Lipzen A."/>
            <person name="Khouja H.-R."/>
            <person name="Murat C."/>
            <person name="Ohm R."/>
            <person name="Olson A."/>
            <person name="Spatafora J."/>
            <person name="Veneault-Fourrey C."/>
            <person name="Henrissat B."/>
            <person name="Grigoriev I."/>
            <person name="Martin F."/>
            <person name="Perotto S."/>
        </authorList>
    </citation>
    <scope>NUCLEOTIDE SEQUENCE [LARGE SCALE GENOMIC DNA]</scope>
    <source>
        <strain evidence="5 6">E</strain>
    </source>
</reference>
<dbReference type="STRING" id="1095630.A0A2J6SM75"/>
<dbReference type="AlphaFoldDB" id="A0A2J6SM75"/>
<keyword evidence="2 5" id="KW-0489">Methyltransferase</keyword>
<accession>A0A2J6SM75</accession>
<dbReference type="InterPro" id="IPR029063">
    <property type="entry name" value="SAM-dependent_MTases_sf"/>
</dbReference>
<dbReference type="CDD" id="cd02440">
    <property type="entry name" value="AdoMet_MTases"/>
    <property type="match status" value="1"/>
</dbReference>
<dbReference type="PANTHER" id="PTHR44942:SF4">
    <property type="entry name" value="METHYLTRANSFERASE TYPE 11 DOMAIN-CONTAINING PROTEIN"/>
    <property type="match status" value="1"/>
</dbReference>
<dbReference type="Gene3D" id="3.40.50.150">
    <property type="entry name" value="Vaccinia Virus protein VP39"/>
    <property type="match status" value="1"/>
</dbReference>
<evidence type="ECO:0000256" key="3">
    <source>
        <dbReference type="ARBA" id="ARBA00022679"/>
    </source>
</evidence>
<dbReference type="Proteomes" id="UP000235371">
    <property type="component" value="Unassembled WGS sequence"/>
</dbReference>
<name>A0A2J6SM75_9HELO</name>
<dbReference type="InterPro" id="IPR013216">
    <property type="entry name" value="Methyltransf_11"/>
</dbReference>